<accession>A0A510WBT4</accession>
<protein>
    <submittedName>
        <fullName evidence="1">Uncharacterized protein</fullName>
    </submittedName>
</protein>
<evidence type="ECO:0000313" key="2">
    <source>
        <dbReference type="Proteomes" id="UP000321361"/>
    </source>
</evidence>
<dbReference type="EMBL" id="BJUG01000004">
    <property type="protein sequence ID" value="GEK36659.1"/>
    <property type="molecule type" value="Genomic_DNA"/>
</dbReference>
<reference evidence="1 2" key="1">
    <citation type="submission" date="2019-07" db="EMBL/GenBank/DDBJ databases">
        <title>Whole genome shotgun sequence of Enterococcus thailandicus NBRC 101867.</title>
        <authorList>
            <person name="Hosoyama A."/>
            <person name="Uohara A."/>
            <person name="Ohji S."/>
            <person name="Ichikawa N."/>
        </authorList>
    </citation>
    <scope>NUCLEOTIDE SEQUENCE [LARGE SCALE GENOMIC DNA]</scope>
    <source>
        <strain evidence="1 2">NBRC 101867</strain>
    </source>
</reference>
<name>A0A510WBT4_ENTTH</name>
<evidence type="ECO:0000313" key="1">
    <source>
        <dbReference type="EMBL" id="GEK36659.1"/>
    </source>
</evidence>
<organism evidence="1 2">
    <name type="scientific">Enterococcus thailandicus</name>
    <dbReference type="NCBI Taxonomy" id="417368"/>
    <lineage>
        <taxon>Bacteria</taxon>
        <taxon>Bacillati</taxon>
        <taxon>Bacillota</taxon>
        <taxon>Bacilli</taxon>
        <taxon>Lactobacillales</taxon>
        <taxon>Enterococcaceae</taxon>
        <taxon>Enterococcus</taxon>
    </lineage>
</organism>
<sequence>MLRDSLPENNNCLTEWLQVESIKETEMEQAIYHMLLGLKTEYHHQQSNTLTTRRSLIKNFFSKTENKNESSL</sequence>
<comment type="caution">
    <text evidence="1">The sequence shown here is derived from an EMBL/GenBank/DDBJ whole genome shotgun (WGS) entry which is preliminary data.</text>
</comment>
<proteinExistence type="predicted"/>
<gene>
    <name evidence="1" type="ORF">ETH01_09460</name>
</gene>
<dbReference type="AlphaFoldDB" id="A0A510WBT4"/>
<dbReference type="Proteomes" id="UP000321361">
    <property type="component" value="Unassembled WGS sequence"/>
</dbReference>